<evidence type="ECO:0000256" key="6">
    <source>
        <dbReference type="SAM" id="MobiDB-lite"/>
    </source>
</evidence>
<evidence type="ECO:0000256" key="3">
    <source>
        <dbReference type="ARBA" id="ARBA00010137"/>
    </source>
</evidence>
<evidence type="ECO:0000256" key="4">
    <source>
        <dbReference type="ARBA" id="ARBA00022454"/>
    </source>
</evidence>
<dbReference type="InterPro" id="IPR028255">
    <property type="entry name" value="CENP-T"/>
</dbReference>
<comment type="similarity">
    <text evidence="3">Belongs to the CENP-T/CNN1 family.</text>
</comment>
<dbReference type="AlphaFoldDB" id="A0A9B0HBF2"/>
<dbReference type="GO" id="GO:0000776">
    <property type="term" value="C:kinetochore"/>
    <property type="evidence" value="ECO:0007669"/>
    <property type="project" value="InterPro"/>
</dbReference>
<protein>
    <submittedName>
        <fullName evidence="9">Centromere protein T-like</fullName>
    </submittedName>
</protein>
<evidence type="ECO:0000256" key="2">
    <source>
        <dbReference type="ARBA" id="ARBA00004286"/>
    </source>
</evidence>
<dbReference type="GO" id="GO:0003677">
    <property type="term" value="F:DNA binding"/>
    <property type="evidence" value="ECO:0007669"/>
    <property type="project" value="InterPro"/>
</dbReference>
<dbReference type="PANTHER" id="PTHR46904:SF1">
    <property type="entry name" value="CENTROMERE PROTEIN T"/>
    <property type="match status" value="1"/>
</dbReference>
<accession>A0A9B0HBF2</accession>
<dbReference type="SUPFAM" id="SSF47113">
    <property type="entry name" value="Histone-fold"/>
    <property type="match status" value="1"/>
</dbReference>
<dbReference type="GO" id="GO:0051382">
    <property type="term" value="P:kinetochore assembly"/>
    <property type="evidence" value="ECO:0007669"/>
    <property type="project" value="InterPro"/>
</dbReference>
<dbReference type="GO" id="GO:0000278">
    <property type="term" value="P:mitotic cell cycle"/>
    <property type="evidence" value="ECO:0007669"/>
    <property type="project" value="TreeGrafter"/>
</dbReference>
<reference evidence="9" key="1">
    <citation type="submission" date="2025-08" db="UniProtKB">
        <authorList>
            <consortium name="RefSeq"/>
        </authorList>
    </citation>
    <scope>IDENTIFICATION</scope>
</reference>
<feature type="region of interest" description="Disordered" evidence="6">
    <location>
        <begin position="53"/>
        <end position="81"/>
    </location>
</feature>
<gene>
    <name evidence="9" type="primary">LOC101367132</name>
</gene>
<name>A0A9B0HBF2_ODORO</name>
<organism evidence="8 9">
    <name type="scientific">Odobenus rosmarus divergens</name>
    <name type="common">Pacific walrus</name>
    <dbReference type="NCBI Taxonomy" id="9708"/>
    <lineage>
        <taxon>Eukaryota</taxon>
        <taxon>Metazoa</taxon>
        <taxon>Chordata</taxon>
        <taxon>Craniata</taxon>
        <taxon>Vertebrata</taxon>
        <taxon>Euteleostomi</taxon>
        <taxon>Mammalia</taxon>
        <taxon>Eutheria</taxon>
        <taxon>Laurasiatheria</taxon>
        <taxon>Carnivora</taxon>
        <taxon>Caniformia</taxon>
        <taxon>Pinnipedia</taxon>
        <taxon>Odobenidae</taxon>
        <taxon>Odobenus</taxon>
    </lineage>
</organism>
<dbReference type="Gene3D" id="1.10.20.10">
    <property type="entry name" value="Histone, subunit A"/>
    <property type="match status" value="1"/>
</dbReference>
<dbReference type="GO" id="GO:0046982">
    <property type="term" value="F:protein heterodimerization activity"/>
    <property type="evidence" value="ECO:0007669"/>
    <property type="project" value="InterPro"/>
</dbReference>
<keyword evidence="4" id="KW-0158">Chromosome</keyword>
<evidence type="ECO:0000259" key="7">
    <source>
        <dbReference type="Pfam" id="PF15511"/>
    </source>
</evidence>
<dbReference type="GO" id="GO:0005634">
    <property type="term" value="C:nucleus"/>
    <property type="evidence" value="ECO:0007669"/>
    <property type="project" value="UniProtKB-SubCell"/>
</dbReference>
<comment type="subcellular location">
    <subcellularLocation>
        <location evidence="2">Chromosome</location>
    </subcellularLocation>
    <subcellularLocation>
        <location evidence="1">Nucleus</location>
    </subcellularLocation>
</comment>
<evidence type="ECO:0000256" key="1">
    <source>
        <dbReference type="ARBA" id="ARBA00004123"/>
    </source>
</evidence>
<dbReference type="PANTHER" id="PTHR46904">
    <property type="entry name" value="CENTROMERE PROTEIN T"/>
    <property type="match status" value="1"/>
</dbReference>
<sequence>MASPYPLAVKADYWKPKSIKTNMQRLPCDSHQPPELTALQTRTLTAPLSSTAAFSSEPLEPLSTRLPPRAQTPGLRPHQDPHKTGLRHYVKLFSFCTKMPMENKALEMVEECLDKYFQHLYEDLEVFAMHVGCKTMRPEDLEHLMQWQGLVNDQVSLYVLVEQHLPLEYWPLFIPCAFTGNSVFPAQQWSGLNTHPVPTCGHLAPRPAQATHLQQLQLWVQAVAEAVSPLLRRPCSLPGLSFSLPLGAALGNGCNTEVEKLPFQDPATPPEQTPEAG</sequence>
<keyword evidence="5" id="KW-0539">Nucleus</keyword>
<proteinExistence type="inferred from homology"/>
<evidence type="ECO:0000256" key="5">
    <source>
        <dbReference type="ARBA" id="ARBA00023242"/>
    </source>
</evidence>
<dbReference type="RefSeq" id="XP_004415130.1">
    <property type="nucleotide sequence ID" value="XM_004415073.1"/>
</dbReference>
<feature type="domain" description="CENP-T/Histone H4 histone fold" evidence="7">
    <location>
        <begin position="78"/>
        <end position="170"/>
    </location>
</feature>
<evidence type="ECO:0000313" key="8">
    <source>
        <dbReference type="Proteomes" id="UP000245340"/>
    </source>
</evidence>
<dbReference type="GO" id="GO:0007059">
    <property type="term" value="P:chromosome segregation"/>
    <property type="evidence" value="ECO:0007669"/>
    <property type="project" value="TreeGrafter"/>
</dbReference>
<evidence type="ECO:0000313" key="9">
    <source>
        <dbReference type="RefSeq" id="XP_004415130.1"/>
    </source>
</evidence>
<dbReference type="Proteomes" id="UP000245340">
    <property type="component" value="Unplaced"/>
</dbReference>
<keyword evidence="8" id="KW-1185">Reference proteome</keyword>
<dbReference type="InterPro" id="IPR009072">
    <property type="entry name" value="Histone-fold"/>
</dbReference>
<dbReference type="InterPro" id="IPR035425">
    <property type="entry name" value="CENP-T/H4_C"/>
</dbReference>
<dbReference type="CDD" id="cd22920">
    <property type="entry name" value="HFD_CENP-T"/>
    <property type="match status" value="1"/>
</dbReference>
<dbReference type="Pfam" id="PF15511">
    <property type="entry name" value="CENP-T_C"/>
    <property type="match status" value="1"/>
</dbReference>